<feature type="region of interest" description="Disordered" evidence="1">
    <location>
        <begin position="65"/>
        <end position="152"/>
    </location>
</feature>
<dbReference type="InterPro" id="IPR022742">
    <property type="entry name" value="Hydrolase_4"/>
</dbReference>
<feature type="compositionally biased region" description="Basic and acidic residues" evidence="1">
    <location>
        <begin position="91"/>
        <end position="105"/>
    </location>
</feature>
<reference evidence="3 4" key="2">
    <citation type="submission" date="2019-01" db="EMBL/GenBank/DDBJ databases">
        <title>Tautonia sociabilis, a novel thermotolerant planctomycete of Isosphaeraceae family, isolated from a 4000 m deep subterranean habitat.</title>
        <authorList>
            <person name="Kovaleva O.L."/>
            <person name="Elcheninov A.G."/>
            <person name="Van Heerden E."/>
            <person name="Toshchakov S.V."/>
            <person name="Novikov A."/>
            <person name="Bonch-Osmolovskaya E.A."/>
            <person name="Kublanov I.V."/>
        </authorList>
    </citation>
    <scope>NUCLEOTIDE SEQUENCE [LARGE SCALE GENOMIC DNA]</scope>
    <source>
        <strain evidence="3 4">GM2012</strain>
    </source>
</reference>
<comment type="caution">
    <text evidence="3">The sequence shown here is derived from an EMBL/GenBank/DDBJ whole genome shotgun (WGS) entry which is preliminary data.</text>
</comment>
<feature type="non-terminal residue" evidence="3">
    <location>
        <position position="347"/>
    </location>
</feature>
<accession>A0A432MFW9</accession>
<protein>
    <recommendedName>
        <fullName evidence="2">Serine aminopeptidase S33 domain-containing protein</fullName>
    </recommendedName>
</protein>
<gene>
    <name evidence="3" type="ORF">TsocGM_19010</name>
</gene>
<feature type="compositionally biased region" description="Low complexity" evidence="1">
    <location>
        <begin position="106"/>
        <end position="122"/>
    </location>
</feature>
<reference evidence="3 4" key="1">
    <citation type="submission" date="2018-12" db="EMBL/GenBank/DDBJ databases">
        <authorList>
            <person name="Toschakov S.V."/>
        </authorList>
    </citation>
    <scope>NUCLEOTIDE SEQUENCE [LARGE SCALE GENOMIC DNA]</scope>
    <source>
        <strain evidence="3 4">GM2012</strain>
    </source>
</reference>
<name>A0A432MFW9_9BACT</name>
<sequence length="347" mass="35827">MEHSDASVPSLATVARRPDPTSIRSLGLEREGGAMGSDPRSAIGRAASALAAMLAVALATSAAALSPRQDAPLPQENSQESPPPAARPRAVPREKPARNIEEKSDAGGLRLPPANAAPGGLADRPGDDPLEPGALPAEGDRPAPARPADPNAPVVPSWPFLYELTLASFDGAPLAARYYPSQEGASAAVILLVHDLAPGRSIKDFDDPIEELDGKGLAGALQQEGYAVLALDLRGFGRSPSRLPEAQAASRRVGDLQAAYRFLLDRHNRRELNLAKLGVVGLGAGANLAASWLASPGGAVSIEGRTSDLAGLVLVSPRADLDGVPIDRAVSALAPRFPILLLFGSAD</sequence>
<evidence type="ECO:0000313" key="3">
    <source>
        <dbReference type="EMBL" id="RUL85297.1"/>
    </source>
</evidence>
<evidence type="ECO:0000256" key="1">
    <source>
        <dbReference type="SAM" id="MobiDB-lite"/>
    </source>
</evidence>
<dbReference type="Gene3D" id="3.40.50.1820">
    <property type="entry name" value="alpha/beta hydrolase"/>
    <property type="match status" value="1"/>
</dbReference>
<dbReference type="EMBL" id="RYZH01000041">
    <property type="protein sequence ID" value="RUL85297.1"/>
    <property type="molecule type" value="Genomic_DNA"/>
</dbReference>
<dbReference type="AlphaFoldDB" id="A0A432MFW9"/>
<dbReference type="Proteomes" id="UP000280296">
    <property type="component" value="Unassembled WGS sequence"/>
</dbReference>
<proteinExistence type="predicted"/>
<dbReference type="InterPro" id="IPR029058">
    <property type="entry name" value="AB_hydrolase_fold"/>
</dbReference>
<evidence type="ECO:0000313" key="4">
    <source>
        <dbReference type="Proteomes" id="UP000280296"/>
    </source>
</evidence>
<dbReference type="Pfam" id="PF12146">
    <property type="entry name" value="Hydrolase_4"/>
    <property type="match status" value="1"/>
</dbReference>
<evidence type="ECO:0000259" key="2">
    <source>
        <dbReference type="Pfam" id="PF12146"/>
    </source>
</evidence>
<organism evidence="3 4">
    <name type="scientific">Tautonia sociabilis</name>
    <dbReference type="NCBI Taxonomy" id="2080755"/>
    <lineage>
        <taxon>Bacteria</taxon>
        <taxon>Pseudomonadati</taxon>
        <taxon>Planctomycetota</taxon>
        <taxon>Planctomycetia</taxon>
        <taxon>Isosphaerales</taxon>
        <taxon>Isosphaeraceae</taxon>
        <taxon>Tautonia</taxon>
    </lineage>
</organism>
<dbReference type="SUPFAM" id="SSF53474">
    <property type="entry name" value="alpha/beta-Hydrolases"/>
    <property type="match status" value="1"/>
</dbReference>
<feature type="region of interest" description="Disordered" evidence="1">
    <location>
        <begin position="1"/>
        <end position="41"/>
    </location>
</feature>
<keyword evidence="4" id="KW-1185">Reference proteome</keyword>
<feature type="domain" description="Serine aminopeptidase S33" evidence="2">
    <location>
        <begin position="217"/>
        <end position="322"/>
    </location>
</feature>